<dbReference type="InterPro" id="IPR010546">
    <property type="entry name" value="DUF1120"/>
</dbReference>
<organism evidence="2 3">
    <name type="scientific">Buttiauxella agrestis ATCC 33320</name>
    <dbReference type="NCBI Taxonomy" id="1006004"/>
    <lineage>
        <taxon>Bacteria</taxon>
        <taxon>Pseudomonadati</taxon>
        <taxon>Pseudomonadota</taxon>
        <taxon>Gammaproteobacteria</taxon>
        <taxon>Enterobacterales</taxon>
        <taxon>Enterobacteriaceae</taxon>
        <taxon>Buttiauxella</taxon>
    </lineage>
</organism>
<dbReference type="OrthoDB" id="6572497at2"/>
<evidence type="ECO:0000256" key="1">
    <source>
        <dbReference type="SAM" id="SignalP"/>
    </source>
</evidence>
<protein>
    <submittedName>
        <fullName evidence="2">Beta-fimbriae putative major subunit</fullName>
    </submittedName>
</protein>
<dbReference type="STRING" id="1006004.GBAG_4387"/>
<dbReference type="AlphaFoldDB" id="A0A085FYX2"/>
<dbReference type="RefSeq" id="WP_051873775.1">
    <property type="nucleotide sequence ID" value="NZ_JMPI01000077.1"/>
</dbReference>
<dbReference type="Proteomes" id="UP000028653">
    <property type="component" value="Unassembled WGS sequence"/>
</dbReference>
<evidence type="ECO:0000313" key="2">
    <source>
        <dbReference type="EMBL" id="KFC76667.1"/>
    </source>
</evidence>
<sequence>MLKNMKIRSCALAIIACSANSAMAADSVDVHVIGTITPAACTPTLSGGGNVDYGTIQANTLSKTDYTVLAEKTLDMSITCDAPVKVAVKAINGRPNSAAGSTEGAAGFGVSPVSLGSKGAAHVAGLGLDGTTKVGGYNIAFATSGNTLDGASAGTLISDDNGTSWAQGTDAMNDSAVRYISWGNEGSNDVKAFTTMNGKLLVQGYINKASELDLSKPVALDGLTTIEIVYL</sequence>
<accession>A0A085FYX2</accession>
<comment type="caution">
    <text evidence="2">The sequence shown here is derived from an EMBL/GenBank/DDBJ whole genome shotgun (WGS) entry which is preliminary data.</text>
</comment>
<evidence type="ECO:0000313" key="3">
    <source>
        <dbReference type="Proteomes" id="UP000028653"/>
    </source>
</evidence>
<name>A0A085FYX2_9ENTR</name>
<reference evidence="2 3" key="1">
    <citation type="submission" date="2014-05" db="EMBL/GenBank/DDBJ databases">
        <title>ATOL: Assembling a taxonomically balanced genome-scale reconstruction of the evolutionary history of the Enterobacteriaceae.</title>
        <authorList>
            <person name="Plunkett G.III."/>
            <person name="Neeno-Eckwall E.C."/>
            <person name="Glasner J.D."/>
            <person name="Perna N.T."/>
        </authorList>
    </citation>
    <scope>NUCLEOTIDE SEQUENCE [LARGE SCALE GENOMIC DNA]</scope>
    <source>
        <strain evidence="2 3">ATCC 33320</strain>
    </source>
</reference>
<dbReference type="Pfam" id="PF06551">
    <property type="entry name" value="DUF1120"/>
    <property type="match status" value="1"/>
</dbReference>
<proteinExistence type="predicted"/>
<feature type="chain" id="PRO_5001790573" evidence="1">
    <location>
        <begin position="25"/>
        <end position="231"/>
    </location>
</feature>
<gene>
    <name evidence="2" type="ORF">GBAG_4387</name>
</gene>
<dbReference type="EMBL" id="JMPI01000077">
    <property type="protein sequence ID" value="KFC76667.1"/>
    <property type="molecule type" value="Genomic_DNA"/>
</dbReference>
<dbReference type="eggNOG" id="COG3539">
    <property type="taxonomic scope" value="Bacteria"/>
</dbReference>
<keyword evidence="3" id="KW-1185">Reference proteome</keyword>
<keyword evidence="1" id="KW-0732">Signal</keyword>
<feature type="signal peptide" evidence="1">
    <location>
        <begin position="1"/>
        <end position="24"/>
    </location>
</feature>